<evidence type="ECO:0000313" key="3">
    <source>
        <dbReference type="Proteomes" id="UP001162131"/>
    </source>
</evidence>
<feature type="compositionally biased region" description="Low complexity" evidence="1">
    <location>
        <begin position="12"/>
        <end position="24"/>
    </location>
</feature>
<organism evidence="2 3">
    <name type="scientific">Blepharisma stoltei</name>
    <dbReference type="NCBI Taxonomy" id="1481888"/>
    <lineage>
        <taxon>Eukaryota</taxon>
        <taxon>Sar</taxon>
        <taxon>Alveolata</taxon>
        <taxon>Ciliophora</taxon>
        <taxon>Postciliodesmatophora</taxon>
        <taxon>Heterotrichea</taxon>
        <taxon>Heterotrichida</taxon>
        <taxon>Blepharismidae</taxon>
        <taxon>Blepharisma</taxon>
    </lineage>
</organism>
<comment type="caution">
    <text evidence="2">The sequence shown here is derived from an EMBL/GenBank/DDBJ whole genome shotgun (WGS) entry which is preliminary data.</text>
</comment>
<name>A0AAU9ITY0_9CILI</name>
<evidence type="ECO:0000313" key="2">
    <source>
        <dbReference type="EMBL" id="CAG9316949.1"/>
    </source>
</evidence>
<feature type="region of interest" description="Disordered" evidence="1">
    <location>
        <begin position="1"/>
        <end position="28"/>
    </location>
</feature>
<proteinExistence type="predicted"/>
<dbReference type="AlphaFoldDB" id="A0AAU9ITY0"/>
<reference evidence="2" key="1">
    <citation type="submission" date="2021-09" db="EMBL/GenBank/DDBJ databases">
        <authorList>
            <consortium name="AG Swart"/>
            <person name="Singh M."/>
            <person name="Singh A."/>
            <person name="Seah K."/>
            <person name="Emmerich C."/>
        </authorList>
    </citation>
    <scope>NUCLEOTIDE SEQUENCE</scope>
    <source>
        <strain evidence="2">ATCC30299</strain>
    </source>
</reference>
<dbReference type="EMBL" id="CAJZBQ010000017">
    <property type="protein sequence ID" value="CAG9316949.1"/>
    <property type="molecule type" value="Genomic_DNA"/>
</dbReference>
<evidence type="ECO:0000256" key="1">
    <source>
        <dbReference type="SAM" id="MobiDB-lite"/>
    </source>
</evidence>
<accession>A0AAU9ITY0</accession>
<protein>
    <submittedName>
        <fullName evidence="2">Uncharacterized protein</fullName>
    </submittedName>
</protein>
<dbReference type="Proteomes" id="UP001162131">
    <property type="component" value="Unassembled WGS sequence"/>
</dbReference>
<gene>
    <name evidence="2" type="ORF">BSTOLATCC_MIC17576</name>
</gene>
<keyword evidence="3" id="KW-1185">Reference proteome</keyword>
<sequence>MCHTQSSDPDDFNNSSNNGNVHSSPANNSEVSYETVLAIIEANNCFLVSVLEKYQEMTQTMNEFELTLQDIKSNSATGNY</sequence>